<dbReference type="AlphaFoldDB" id="A0A8H6LY78"/>
<protein>
    <recommendedName>
        <fullName evidence="2">BTB domain-containing protein</fullName>
    </recommendedName>
</protein>
<feature type="domain" description="BTB" evidence="2">
    <location>
        <begin position="33"/>
        <end position="100"/>
    </location>
</feature>
<proteinExistence type="predicted"/>
<gene>
    <name evidence="3" type="ORF">DFP72DRAFT_1075668</name>
</gene>
<evidence type="ECO:0000256" key="1">
    <source>
        <dbReference type="SAM" id="MobiDB-lite"/>
    </source>
</evidence>
<comment type="caution">
    <text evidence="3">The sequence shown here is derived from an EMBL/GenBank/DDBJ whole genome shotgun (WGS) entry which is preliminary data.</text>
</comment>
<feature type="compositionally biased region" description="Polar residues" evidence="1">
    <location>
        <begin position="1"/>
        <end position="10"/>
    </location>
</feature>
<dbReference type="OrthoDB" id="3217871at2759"/>
<feature type="region of interest" description="Disordered" evidence="1">
    <location>
        <begin position="1"/>
        <end position="23"/>
    </location>
</feature>
<name>A0A8H6LY78_9AGAR</name>
<dbReference type="PROSITE" id="PS50097">
    <property type="entry name" value="BTB"/>
    <property type="match status" value="1"/>
</dbReference>
<organism evidence="3 4">
    <name type="scientific">Ephemerocybe angulata</name>
    <dbReference type="NCBI Taxonomy" id="980116"/>
    <lineage>
        <taxon>Eukaryota</taxon>
        <taxon>Fungi</taxon>
        <taxon>Dikarya</taxon>
        <taxon>Basidiomycota</taxon>
        <taxon>Agaricomycotina</taxon>
        <taxon>Agaricomycetes</taxon>
        <taxon>Agaricomycetidae</taxon>
        <taxon>Agaricales</taxon>
        <taxon>Agaricineae</taxon>
        <taxon>Psathyrellaceae</taxon>
        <taxon>Ephemerocybe</taxon>
    </lineage>
</organism>
<sequence length="322" mass="35743">MSPSQPTVDTSPPGPSGETMNGTTITRSDIWFFDGSIVLEAERMQFRVHQAFLARNSSVFSDVFSIPHADDEPKVEGCPVLQLQDSAEDIKHMLLAVYDSGYGPDGEKYEIAALLEEGRSRLHQDYPSTPPPGPVGIKPSSNKSIIEQKGLSFLVANLAYECNIASILPNIYFRCVFAGINDILLGKELKNGTRFFLTKEVQFACLIGRDKLQTAYRKNLSWLNDVGYLPICSALGQPCRQHARAKLTAILNSGPRFAFLAEGMDSLVNSITDGETLRQVFCGACYARARASSREARDKFWDDLPSYFNLPSWEELKKLEDA</sequence>
<keyword evidence="4" id="KW-1185">Reference proteome</keyword>
<evidence type="ECO:0000313" key="4">
    <source>
        <dbReference type="Proteomes" id="UP000521943"/>
    </source>
</evidence>
<dbReference type="InterPro" id="IPR000210">
    <property type="entry name" value="BTB/POZ_dom"/>
</dbReference>
<dbReference type="Proteomes" id="UP000521943">
    <property type="component" value="Unassembled WGS sequence"/>
</dbReference>
<reference evidence="3 4" key="1">
    <citation type="submission" date="2020-07" db="EMBL/GenBank/DDBJ databases">
        <title>Comparative genomics of pyrophilous fungi reveals a link between fire events and developmental genes.</title>
        <authorList>
            <consortium name="DOE Joint Genome Institute"/>
            <person name="Steindorff A.S."/>
            <person name="Carver A."/>
            <person name="Calhoun S."/>
            <person name="Stillman K."/>
            <person name="Liu H."/>
            <person name="Lipzen A."/>
            <person name="Pangilinan J."/>
            <person name="Labutti K."/>
            <person name="Bruns T.D."/>
            <person name="Grigoriev I.V."/>
        </authorList>
    </citation>
    <scope>NUCLEOTIDE SEQUENCE [LARGE SCALE GENOMIC DNA]</scope>
    <source>
        <strain evidence="3 4">CBS 144469</strain>
    </source>
</reference>
<evidence type="ECO:0000259" key="2">
    <source>
        <dbReference type="PROSITE" id="PS50097"/>
    </source>
</evidence>
<accession>A0A8H6LY78</accession>
<evidence type="ECO:0000313" key="3">
    <source>
        <dbReference type="EMBL" id="KAF6747215.1"/>
    </source>
</evidence>
<dbReference type="EMBL" id="JACGCI010000084">
    <property type="protein sequence ID" value="KAF6747215.1"/>
    <property type="molecule type" value="Genomic_DNA"/>
</dbReference>